<feature type="coiled-coil region" evidence="1">
    <location>
        <begin position="288"/>
        <end position="315"/>
    </location>
</feature>
<keyword evidence="1" id="KW-0175">Coiled coil</keyword>
<keyword evidence="3" id="KW-1133">Transmembrane helix</keyword>
<dbReference type="RefSeq" id="WP_058481317.1">
    <property type="nucleotide sequence ID" value="NZ_CAAAIQ010000019.1"/>
</dbReference>
<comment type="caution">
    <text evidence="5">The sequence shown here is derived from an EMBL/GenBank/DDBJ whole genome shotgun (WGS) entry which is preliminary data.</text>
</comment>
<dbReference type="InterPro" id="IPR041357">
    <property type="entry name" value="LegC3_N_Legionellaceae"/>
</dbReference>
<keyword evidence="3" id="KW-0472">Membrane</keyword>
<evidence type="ECO:0000256" key="1">
    <source>
        <dbReference type="SAM" id="Coils"/>
    </source>
</evidence>
<name>A0A0W0ZZZ2_9GAMM</name>
<sequence length="594" mass="68610">MALSDIKIKDAVVHYTQSIITGSNYELLRQYLLERKPVQAVMESVKKDLHQLCESDKQRFKQEYTVSACETQLISDEQDAFSDQEQYDTETRLTQEYSIQLPELRKQLESLKSTYLLQEKSTQLVQTNLEMYKREESRIETRLSGIRTQKSLLTLQYPYTQTVHTHFHSHPAVVTTHPNSSYNWTWSNQLQWNNLCIEESQLLSELQQVRGNISSKKLECRFEETKLSELLEQKTTLERKIDSMQRQLNTEFPQNEKSRQRRKEERAFRASARKTEDPQLNQLSYRNREALSQKISTQNKALDRLKEKLDQEASDMSYSVFLTELELKLESQNTNHLLMNENEALKMILGIMKEYQLLATEEQRMQTQLKEENRKLQSLQRNLESNTQLAESNQQLTQNSESAASARNTSLFIGGTSAVGGVVGAIMVTNMIVDPILFFVPGGLALVAVVSLIVAFVYHIQKSSYDADIDRNNKSMISNETELLDETYKKDNANSPKPTLQQQIETTQKEIQTQSALLEEHQQAMIRLMQKGQNVSHTYQRIYPLFTPSENRGYPYTPQPSAPTDDRMPPSYEPPTYTVGDLLNYGGYLPATYQ</sequence>
<feature type="compositionally biased region" description="Basic and acidic residues" evidence="2">
    <location>
        <begin position="254"/>
        <end position="277"/>
    </location>
</feature>
<feature type="coiled-coil region" evidence="1">
    <location>
        <begin position="355"/>
        <end position="389"/>
    </location>
</feature>
<evidence type="ECO:0000256" key="3">
    <source>
        <dbReference type="SAM" id="Phobius"/>
    </source>
</evidence>
<dbReference type="PATRIC" id="fig|66969.6.peg.2906"/>
<feature type="domain" description="LegC3 N-terminal Legionellaceae" evidence="4">
    <location>
        <begin position="237"/>
        <end position="354"/>
    </location>
</feature>
<evidence type="ECO:0000313" key="5">
    <source>
        <dbReference type="EMBL" id="KTD74644.1"/>
    </source>
</evidence>
<evidence type="ECO:0000259" key="4">
    <source>
        <dbReference type="Pfam" id="PF18654"/>
    </source>
</evidence>
<feature type="transmembrane region" description="Helical" evidence="3">
    <location>
        <begin position="438"/>
        <end position="458"/>
    </location>
</feature>
<dbReference type="OrthoDB" id="5637094at2"/>
<gene>
    <name evidence="5" type="primary">pieE</name>
    <name evidence="5" type="ORF">Lwal_2685</name>
</gene>
<feature type="region of interest" description="Disordered" evidence="2">
    <location>
        <begin position="549"/>
        <end position="575"/>
    </location>
</feature>
<dbReference type="STRING" id="66969.Lwal_2685"/>
<dbReference type="EMBL" id="LNZB01000060">
    <property type="protein sequence ID" value="KTD74644.1"/>
    <property type="molecule type" value="Genomic_DNA"/>
</dbReference>
<feature type="region of interest" description="Disordered" evidence="2">
    <location>
        <begin position="244"/>
        <end position="277"/>
    </location>
</feature>
<dbReference type="AlphaFoldDB" id="A0A0W0ZZZ2"/>
<keyword evidence="3" id="KW-0812">Transmembrane</keyword>
<proteinExistence type="predicted"/>
<evidence type="ECO:0000256" key="2">
    <source>
        <dbReference type="SAM" id="MobiDB-lite"/>
    </source>
</evidence>
<evidence type="ECO:0000313" key="6">
    <source>
        <dbReference type="Proteomes" id="UP000054729"/>
    </source>
</evidence>
<organism evidence="5 6">
    <name type="scientific">Legionella waltersii</name>
    <dbReference type="NCBI Taxonomy" id="66969"/>
    <lineage>
        <taxon>Bacteria</taxon>
        <taxon>Pseudomonadati</taxon>
        <taxon>Pseudomonadota</taxon>
        <taxon>Gammaproteobacteria</taxon>
        <taxon>Legionellales</taxon>
        <taxon>Legionellaceae</taxon>
        <taxon>Legionella</taxon>
    </lineage>
</organism>
<keyword evidence="6" id="KW-1185">Reference proteome</keyword>
<feature type="transmembrane region" description="Helical" evidence="3">
    <location>
        <begin position="411"/>
        <end position="432"/>
    </location>
</feature>
<accession>A0A0W0ZZZ2</accession>
<protein>
    <submittedName>
        <fullName evidence="5">Substrate of the Dot/Icm secretion system</fullName>
    </submittedName>
</protein>
<dbReference type="Pfam" id="PF18654">
    <property type="entry name" value="LegC3_N"/>
    <property type="match status" value="1"/>
</dbReference>
<feature type="compositionally biased region" description="Polar residues" evidence="2">
    <location>
        <begin position="244"/>
        <end position="253"/>
    </location>
</feature>
<dbReference type="Proteomes" id="UP000054729">
    <property type="component" value="Unassembled WGS sequence"/>
</dbReference>
<reference evidence="5 6" key="1">
    <citation type="submission" date="2015-11" db="EMBL/GenBank/DDBJ databases">
        <title>Genomic analysis of 38 Legionella species identifies large and diverse effector repertoires.</title>
        <authorList>
            <person name="Burstein D."/>
            <person name="Amaro F."/>
            <person name="Zusman T."/>
            <person name="Lifshitz Z."/>
            <person name="Cohen O."/>
            <person name="Gilbert J.A."/>
            <person name="Pupko T."/>
            <person name="Shuman H.A."/>
            <person name="Segal G."/>
        </authorList>
    </citation>
    <scope>NUCLEOTIDE SEQUENCE [LARGE SCALE GENOMIC DNA]</scope>
    <source>
        <strain evidence="5 6">ATCC 51914</strain>
    </source>
</reference>